<evidence type="ECO:0000313" key="3">
    <source>
        <dbReference type="Proteomes" id="UP000050266"/>
    </source>
</evidence>
<evidence type="ECO:0000256" key="1">
    <source>
        <dbReference type="SAM" id="SignalP"/>
    </source>
</evidence>
<feature type="chain" id="PRO_5006032287" description="Pilus assembly protein PilL" evidence="1">
    <location>
        <begin position="27"/>
        <end position="218"/>
    </location>
</feature>
<protein>
    <recommendedName>
        <fullName evidence="4">Pilus assembly protein PilL</fullName>
    </recommendedName>
</protein>
<keyword evidence="1" id="KW-0732">Signal</keyword>
<dbReference type="EMBL" id="LJRQ01000195">
    <property type="protein sequence ID" value="KPZ12441.1"/>
    <property type="molecule type" value="Genomic_DNA"/>
</dbReference>
<name>A0A0N8TD29_PSEA0</name>
<dbReference type="Proteomes" id="UP000050266">
    <property type="component" value="Unassembled WGS sequence"/>
</dbReference>
<comment type="caution">
    <text evidence="2">The sequence shown here is derived from an EMBL/GenBank/DDBJ whole genome shotgun (WGS) entry which is preliminary data.</text>
</comment>
<organism evidence="2 3">
    <name type="scientific">Pseudomonas amygdali pv. ulmi</name>
    <dbReference type="NCBI Taxonomy" id="251720"/>
    <lineage>
        <taxon>Bacteria</taxon>
        <taxon>Pseudomonadati</taxon>
        <taxon>Pseudomonadota</taxon>
        <taxon>Gammaproteobacteria</taxon>
        <taxon>Pseudomonadales</taxon>
        <taxon>Pseudomonadaceae</taxon>
        <taxon>Pseudomonas</taxon>
        <taxon>Pseudomonas amygdali</taxon>
    </lineage>
</organism>
<dbReference type="InterPro" id="IPR022260">
    <property type="entry name" value="Integr_conj_element_PilL"/>
</dbReference>
<dbReference type="RefSeq" id="WP_069707303.1">
    <property type="nucleotide sequence ID" value="NZ_LIHQ01000216.1"/>
</dbReference>
<evidence type="ECO:0000313" key="2">
    <source>
        <dbReference type="EMBL" id="KPZ12441.1"/>
    </source>
</evidence>
<evidence type="ECO:0008006" key="4">
    <source>
        <dbReference type="Google" id="ProtNLM"/>
    </source>
</evidence>
<feature type="signal peptide" evidence="1">
    <location>
        <begin position="1"/>
        <end position="26"/>
    </location>
</feature>
<gene>
    <name evidence="2" type="ORF">ALO41_200231</name>
</gene>
<accession>A0A0N8TD29</accession>
<dbReference type="PATRIC" id="fig|251720.4.peg.1953"/>
<dbReference type="PROSITE" id="PS51257">
    <property type="entry name" value="PROKAR_LIPOPROTEIN"/>
    <property type="match status" value="1"/>
</dbReference>
<dbReference type="OrthoDB" id="8527469at2"/>
<sequence length="218" mass="23098">MSVPKLFPAFSAASTPLLFGLVAAFAVTGCSTTPKASADYHAADISTERVPEQMKPDLYPQGAKAAPEPVVRYGRYTLVSTDPKADQQDLLSQIVDVTVPDSLNPSVHDAMSYVLKRSGYGLCSGSGDVKILYTRPLPASQYHLGPMTLRNTVQVLAGPAWQVEVDEVSRSICFVQRPGYKRPSSASMVAPATHQVANPAAVSVPQSTAAPVNKGPSL</sequence>
<dbReference type="NCBIfam" id="TIGR03748">
    <property type="entry name" value="conj_PilL"/>
    <property type="match status" value="1"/>
</dbReference>
<dbReference type="AlphaFoldDB" id="A0A0N8TD29"/>
<proteinExistence type="predicted"/>
<reference evidence="2 3" key="1">
    <citation type="submission" date="2015-09" db="EMBL/GenBank/DDBJ databases">
        <title>Genome announcement of multiple Pseudomonas syringae strains.</title>
        <authorList>
            <person name="Thakur S."/>
            <person name="Wang P.W."/>
            <person name="Gong Y."/>
            <person name="Weir B.S."/>
            <person name="Guttman D.S."/>
        </authorList>
    </citation>
    <scope>NUCLEOTIDE SEQUENCE [LARGE SCALE GENOMIC DNA]</scope>
    <source>
        <strain evidence="2 3">ICMP3962</strain>
    </source>
</reference>